<dbReference type="Proteomes" id="UP000515908">
    <property type="component" value="Chromosome 15"/>
</dbReference>
<keyword evidence="6 11" id="KW-0812">Transmembrane</keyword>
<dbReference type="AlphaFoldDB" id="A0A7G2CLZ9"/>
<evidence type="ECO:0000256" key="9">
    <source>
        <dbReference type="ARBA" id="ARBA00023136"/>
    </source>
</evidence>
<sequence>MVALREHLKWFTFTLVFAFFLSALLFCTSMLSTSTIIKTTGNTTCEGVEPVDQVVVLLIDALRPDFALSALRAYTREEGGCGVVKSRREREEAYGGGTLNYMEHSLRNESDASHSYILVADAPTTTAQRIKAIATGAMPAFLEAGSNFNSDAVETDSVIRQVGGRAVVLGDDTWVKLFPHKKENGKDIHWKKSIVLPSFDVADFHSNDNTVLDIIYDELTRETKEKDADDYAKLIIGHFLGVDHVGHRINAENNEMNAKLEQLNHMLYNVSRTLSERKTNMRTVLLVFGDHGMTSSGDHGGDSALETDTFLFAKLFDPNEKQLSPTEKTTLCALNEERWGQAVDPELQRLQTCRTASQADRCKLGATYQVDITPTIAVLLGKPIPFSSLGRLLPEVLYLADPNADLEKLEACNLRQIDQYMQSAGVHDPTHPSWSQANTAREQVARKSFYMRRTGTDMNLKGMFVGCLLLLVLAESIVFFPEVRWCFRPTFFGAATLFVLFLRLCLTFSNSFAINEDTEVLSMLSFLAIALLLATTGATTKNISFVRVTLVSFLVVSRLCQFSLLRYREHITHNVSSGSLLDKWITSDSLYTERIGVVVSSLLTFFLYRHTLGRVNRLCILLHGVLLCVLYKCPLWHHIPTALFIVWFALPSSADRKRSASIYFVLVAWCCSLCNEKIFPSLVIATYGNYLPLFIAALRGLPLFTQALMIHLLSYGAFFLEGHQSMLNTIDWNSSFVGVPFYNIVFGGVLVLSRTFNAFLLVPLAVRVTALLHGGTTKQEVDTLGHLILHLCVANGATSCFNGYIQKNHLMLYPIFCPKLLFDVVITLMSGVGFCASIFLWRIK</sequence>
<dbReference type="VEuPathDB" id="TriTrypDB:ADEAN_000746500"/>
<evidence type="ECO:0000256" key="10">
    <source>
        <dbReference type="ARBA" id="ARBA00023180"/>
    </source>
</evidence>
<feature type="transmembrane region" description="Helical" evidence="11">
    <location>
        <begin position="590"/>
        <end position="608"/>
    </location>
</feature>
<evidence type="ECO:0000256" key="1">
    <source>
        <dbReference type="ARBA" id="ARBA00004477"/>
    </source>
</evidence>
<evidence type="ECO:0000256" key="4">
    <source>
        <dbReference type="ARBA" id="ARBA00022502"/>
    </source>
</evidence>
<keyword evidence="10" id="KW-0325">Glycoprotein</keyword>
<feature type="transmembrane region" description="Helical" evidence="11">
    <location>
        <begin position="462"/>
        <end position="480"/>
    </location>
</feature>
<gene>
    <name evidence="12" type="ORF">ADEAN_000746500</name>
</gene>
<dbReference type="Pfam" id="PF01663">
    <property type="entry name" value="Phosphodiest"/>
    <property type="match status" value="1"/>
</dbReference>
<feature type="transmembrane region" description="Helical" evidence="11">
    <location>
        <begin position="700"/>
        <end position="720"/>
    </location>
</feature>
<dbReference type="Gene3D" id="3.40.720.10">
    <property type="entry name" value="Alkaline Phosphatase, subunit A"/>
    <property type="match status" value="1"/>
</dbReference>
<protein>
    <submittedName>
        <fullName evidence="12">Type I phosphodiesterase / nucleotide pyrophosphatase, putative</fullName>
    </submittedName>
</protein>
<keyword evidence="13" id="KW-1185">Reference proteome</keyword>
<name>A0A7G2CLZ9_9TRYP</name>
<dbReference type="EMBL" id="LR877159">
    <property type="protein sequence ID" value="CAD2219951.1"/>
    <property type="molecule type" value="Genomic_DNA"/>
</dbReference>
<comment type="pathway">
    <text evidence="2">Glycolipid biosynthesis; glycosylphosphatidylinositol-anchor biosynthesis.</text>
</comment>
<comment type="similarity">
    <text evidence="3">Belongs to the PIGG/PIGN/PIGO family. PIGO subfamily.</text>
</comment>
<feature type="transmembrane region" description="Helical" evidence="11">
    <location>
        <begin position="820"/>
        <end position="841"/>
    </location>
</feature>
<accession>A0A7G2CLZ9</accession>
<dbReference type="PANTHER" id="PTHR23071">
    <property type="entry name" value="PHOSPHATIDYLINOSITOL GLYCAN"/>
    <property type="match status" value="1"/>
</dbReference>
<dbReference type="PANTHER" id="PTHR23071:SF1">
    <property type="entry name" value="GPI ETHANOLAMINE PHOSPHATE TRANSFERASE 3"/>
    <property type="match status" value="1"/>
</dbReference>
<evidence type="ECO:0000256" key="7">
    <source>
        <dbReference type="ARBA" id="ARBA00022824"/>
    </source>
</evidence>
<comment type="subcellular location">
    <subcellularLocation>
        <location evidence="1">Endoplasmic reticulum membrane</location>
        <topology evidence="1">Multi-pass membrane protein</topology>
    </subcellularLocation>
</comment>
<feature type="transmembrane region" description="Helical" evidence="11">
    <location>
        <begin position="787"/>
        <end position="805"/>
    </location>
</feature>
<dbReference type="GO" id="GO:0051377">
    <property type="term" value="F:mannose-ethanolamine phosphotransferase activity"/>
    <property type="evidence" value="ECO:0007669"/>
    <property type="project" value="InterPro"/>
</dbReference>
<dbReference type="InterPro" id="IPR017850">
    <property type="entry name" value="Alkaline_phosphatase_core_sf"/>
</dbReference>
<keyword evidence="5" id="KW-0808">Transferase</keyword>
<evidence type="ECO:0000256" key="5">
    <source>
        <dbReference type="ARBA" id="ARBA00022679"/>
    </source>
</evidence>
<feature type="transmembrane region" description="Helical" evidence="11">
    <location>
        <begin position="620"/>
        <end position="650"/>
    </location>
</feature>
<dbReference type="UniPathway" id="UPA00196"/>
<dbReference type="GO" id="GO:0006506">
    <property type="term" value="P:GPI anchor biosynthetic process"/>
    <property type="evidence" value="ECO:0007669"/>
    <property type="project" value="UniProtKB-UniPathway"/>
</dbReference>
<evidence type="ECO:0000256" key="11">
    <source>
        <dbReference type="SAM" id="Phobius"/>
    </source>
</evidence>
<organism evidence="12 13">
    <name type="scientific">Angomonas deanei</name>
    <dbReference type="NCBI Taxonomy" id="59799"/>
    <lineage>
        <taxon>Eukaryota</taxon>
        <taxon>Discoba</taxon>
        <taxon>Euglenozoa</taxon>
        <taxon>Kinetoplastea</taxon>
        <taxon>Metakinetoplastina</taxon>
        <taxon>Trypanosomatida</taxon>
        <taxon>Trypanosomatidae</taxon>
        <taxon>Strigomonadinae</taxon>
        <taxon>Angomonas</taxon>
    </lineage>
</organism>
<keyword evidence="9 11" id="KW-0472">Membrane</keyword>
<keyword evidence="7" id="KW-0256">Endoplasmic reticulum</keyword>
<dbReference type="InterPro" id="IPR039524">
    <property type="entry name" value="PIGO/GPI13"/>
</dbReference>
<dbReference type="CDD" id="cd16023">
    <property type="entry name" value="GPI_EPT_3"/>
    <property type="match status" value="1"/>
</dbReference>
<dbReference type="GO" id="GO:0005789">
    <property type="term" value="C:endoplasmic reticulum membrane"/>
    <property type="evidence" value="ECO:0007669"/>
    <property type="project" value="UniProtKB-SubCell"/>
</dbReference>
<feature type="transmembrane region" description="Helical" evidence="11">
    <location>
        <begin position="520"/>
        <end position="538"/>
    </location>
</feature>
<dbReference type="InterPro" id="IPR002591">
    <property type="entry name" value="Phosphodiest/P_Trfase"/>
</dbReference>
<reference evidence="12 13" key="1">
    <citation type="submission" date="2020-08" db="EMBL/GenBank/DDBJ databases">
        <authorList>
            <person name="Newling K."/>
            <person name="Davey J."/>
            <person name="Forrester S."/>
        </authorList>
    </citation>
    <scope>NUCLEOTIDE SEQUENCE [LARGE SCALE GENOMIC DNA]</scope>
    <source>
        <strain evidence="13">Crithidia deanei Carvalho (ATCC PRA-265)</strain>
    </source>
</reference>
<feature type="transmembrane region" description="Helical" evidence="11">
    <location>
        <begin position="662"/>
        <end position="688"/>
    </location>
</feature>
<feature type="transmembrane region" description="Helical" evidence="11">
    <location>
        <begin position="740"/>
        <end position="766"/>
    </location>
</feature>
<dbReference type="SUPFAM" id="SSF53649">
    <property type="entry name" value="Alkaline phosphatase-like"/>
    <property type="match status" value="1"/>
</dbReference>
<evidence type="ECO:0000256" key="8">
    <source>
        <dbReference type="ARBA" id="ARBA00022989"/>
    </source>
</evidence>
<evidence type="ECO:0000256" key="3">
    <source>
        <dbReference type="ARBA" id="ARBA00008695"/>
    </source>
</evidence>
<keyword evidence="8 11" id="KW-1133">Transmembrane helix</keyword>
<evidence type="ECO:0000313" key="12">
    <source>
        <dbReference type="EMBL" id="CAD2219951.1"/>
    </source>
</evidence>
<proteinExistence type="inferred from homology"/>
<evidence type="ECO:0000313" key="13">
    <source>
        <dbReference type="Proteomes" id="UP000515908"/>
    </source>
</evidence>
<keyword evidence="4" id="KW-0337">GPI-anchor biosynthesis</keyword>
<evidence type="ECO:0000256" key="2">
    <source>
        <dbReference type="ARBA" id="ARBA00004687"/>
    </source>
</evidence>
<dbReference type="OrthoDB" id="272139at2759"/>
<feature type="transmembrane region" description="Helical" evidence="11">
    <location>
        <begin position="492"/>
        <end position="514"/>
    </location>
</feature>
<dbReference type="InterPro" id="IPR037675">
    <property type="entry name" value="PIG-O_N"/>
</dbReference>
<evidence type="ECO:0000256" key="6">
    <source>
        <dbReference type="ARBA" id="ARBA00022692"/>
    </source>
</evidence>